<keyword evidence="6" id="KW-1185">Reference proteome</keyword>
<feature type="non-terminal residue" evidence="5">
    <location>
        <position position="1"/>
    </location>
</feature>
<protein>
    <recommendedName>
        <fullName evidence="4">Response regulatory domain-containing protein</fullName>
    </recommendedName>
</protein>
<feature type="region of interest" description="Disordered" evidence="3">
    <location>
        <begin position="1"/>
        <end position="33"/>
    </location>
</feature>
<dbReference type="PANTHER" id="PTHR44591">
    <property type="entry name" value="STRESS RESPONSE REGULATOR PROTEIN 1"/>
    <property type="match status" value="1"/>
</dbReference>
<dbReference type="SUPFAM" id="SSF52172">
    <property type="entry name" value="CheY-like"/>
    <property type="match status" value="1"/>
</dbReference>
<evidence type="ECO:0000256" key="2">
    <source>
        <dbReference type="PROSITE-ProRule" id="PRU00169"/>
    </source>
</evidence>
<dbReference type="GO" id="GO:0000160">
    <property type="term" value="P:phosphorelay signal transduction system"/>
    <property type="evidence" value="ECO:0007669"/>
    <property type="project" value="InterPro"/>
</dbReference>
<dbReference type="Proteomes" id="UP000029392">
    <property type="component" value="Unassembled WGS sequence"/>
</dbReference>
<evidence type="ECO:0000256" key="3">
    <source>
        <dbReference type="SAM" id="MobiDB-lite"/>
    </source>
</evidence>
<dbReference type="RefSeq" id="WP_052385770.1">
    <property type="nucleotide sequence ID" value="NZ_AVCH01000151.1"/>
</dbReference>
<dbReference type="PATRIC" id="fig|1384054.3.peg.1320"/>
<evidence type="ECO:0000256" key="1">
    <source>
        <dbReference type="ARBA" id="ARBA00022553"/>
    </source>
</evidence>
<proteinExistence type="predicted"/>
<evidence type="ECO:0000259" key="4">
    <source>
        <dbReference type="PROSITE" id="PS50110"/>
    </source>
</evidence>
<evidence type="ECO:0000313" key="6">
    <source>
        <dbReference type="Proteomes" id="UP000029392"/>
    </source>
</evidence>
<gene>
    <name evidence="5" type="ORF">N790_06525</name>
</gene>
<dbReference type="SMART" id="SM00448">
    <property type="entry name" value="REC"/>
    <property type="match status" value="1"/>
</dbReference>
<organism evidence="5 6">
    <name type="scientific">Arenimonas malthae CC-JY-1</name>
    <dbReference type="NCBI Taxonomy" id="1384054"/>
    <lineage>
        <taxon>Bacteria</taxon>
        <taxon>Pseudomonadati</taxon>
        <taxon>Pseudomonadota</taxon>
        <taxon>Gammaproteobacteria</taxon>
        <taxon>Lysobacterales</taxon>
        <taxon>Lysobacteraceae</taxon>
        <taxon>Arenimonas</taxon>
    </lineage>
</organism>
<dbReference type="STRING" id="1384054.N790_06525"/>
<dbReference type="InterPro" id="IPR011006">
    <property type="entry name" value="CheY-like_superfamily"/>
</dbReference>
<dbReference type="PANTHER" id="PTHR44591:SF23">
    <property type="entry name" value="CHEY SUBFAMILY"/>
    <property type="match status" value="1"/>
</dbReference>
<reference evidence="5 6" key="1">
    <citation type="submission" date="2013-09" db="EMBL/GenBank/DDBJ databases">
        <title>Genome sequencing of Arenimonas malthae.</title>
        <authorList>
            <person name="Chen F."/>
            <person name="Wang G."/>
        </authorList>
    </citation>
    <scope>NUCLEOTIDE SEQUENCE [LARGE SCALE GENOMIC DNA]</scope>
    <source>
        <strain evidence="5 6">CC-JY-1</strain>
    </source>
</reference>
<dbReference type="EMBL" id="AVCH01000151">
    <property type="protein sequence ID" value="KFN48472.1"/>
    <property type="molecule type" value="Genomic_DNA"/>
</dbReference>
<keyword evidence="1 2" id="KW-0597">Phosphoprotein</keyword>
<feature type="domain" description="Response regulatory" evidence="4">
    <location>
        <begin position="34"/>
        <end position="150"/>
    </location>
</feature>
<evidence type="ECO:0000313" key="5">
    <source>
        <dbReference type="EMBL" id="KFN48472.1"/>
    </source>
</evidence>
<dbReference type="Pfam" id="PF00072">
    <property type="entry name" value="Response_reg"/>
    <property type="match status" value="1"/>
</dbReference>
<feature type="compositionally biased region" description="Low complexity" evidence="3">
    <location>
        <begin position="1"/>
        <end position="18"/>
    </location>
</feature>
<dbReference type="PROSITE" id="PS50110">
    <property type="entry name" value="RESPONSE_REGULATORY"/>
    <property type="match status" value="1"/>
</dbReference>
<accession>A0A091BAH8</accession>
<dbReference type="InterPro" id="IPR001789">
    <property type="entry name" value="Sig_transdc_resp-reg_receiver"/>
</dbReference>
<comment type="caution">
    <text evidence="5">The sequence shown here is derived from an EMBL/GenBank/DDBJ whole genome shotgun (WGS) entry which is preliminary data.</text>
</comment>
<dbReference type="Gene3D" id="3.40.50.2300">
    <property type="match status" value="1"/>
</dbReference>
<name>A0A091BAH8_9GAMM</name>
<dbReference type="eggNOG" id="COG0745">
    <property type="taxonomic scope" value="Bacteria"/>
</dbReference>
<dbReference type="AlphaFoldDB" id="A0A091BAH8"/>
<feature type="modified residue" description="4-aspartylphosphate" evidence="2">
    <location>
        <position position="83"/>
    </location>
</feature>
<sequence length="173" mass="18948">PSAPAAGGAEPAAANPAGPERRGKPRTNARSGTRMLVIDDSATIVALLSRMLRQNDYHVLEAGDAELGLEIARTQSPELIFLDIVLPGMDGFAALRQLRRDPYTRDIPVIMISGNEQATEQFYVHRIGADDFMKKPFSRAEVFARIERLLDAQRVPRRLPAGARAGQDDEETA</sequence>
<dbReference type="InterPro" id="IPR050595">
    <property type="entry name" value="Bact_response_regulator"/>
</dbReference>